<feature type="domain" description="Aminotransferase class I/classII large" evidence="7">
    <location>
        <begin position="65"/>
        <end position="287"/>
    </location>
</feature>
<comment type="subunit">
    <text evidence="3">Homodimer.</text>
</comment>
<dbReference type="InterPro" id="IPR004839">
    <property type="entry name" value="Aminotransferase_I/II_large"/>
</dbReference>
<dbReference type="InterPro" id="IPR050596">
    <property type="entry name" value="AspAT/PAT-like"/>
</dbReference>
<dbReference type="EMBL" id="MIZA01000001">
    <property type="protein sequence ID" value="OIR21246.1"/>
    <property type="molecule type" value="Genomic_DNA"/>
</dbReference>
<keyword evidence="6" id="KW-0663">Pyridoxal phosphate</keyword>
<dbReference type="GO" id="GO:0030170">
    <property type="term" value="F:pyridoxal phosphate binding"/>
    <property type="evidence" value="ECO:0007669"/>
    <property type="project" value="InterPro"/>
</dbReference>
<dbReference type="GO" id="GO:0006520">
    <property type="term" value="P:amino acid metabolic process"/>
    <property type="evidence" value="ECO:0007669"/>
    <property type="project" value="InterPro"/>
</dbReference>
<accession>A0A1J5UAG6</accession>
<sequence>MRNRRKKLAENIPLEKQHLDDIFNETGFNSKNLSIRETNRLATIINNKHNIEFVRMEMGIPNIPTSDIAKEAEKEAIDKGLQGFYPPFDGIPELKKAGCEFAKAFLDLDLENKHIIPTCGSLQGGYISQALAGNMIKGKKTILYLDPTFPVTRYQAKFLGLEAIGIDLYDYRGEKLINEIKKHVVNGQIGGILWSSPNNPSWSCLNDFELKEIADICDTNEILAIEDLAYIGMDFRKDYSVPFSEPFIPTIGKYGKNWITLISASKAFSFPGPRCAIAIISPHINEKKYTNLKKFCDREQFGHAFSLGGLYVTTSGTSHTAQYGLAKMLEAATSGEFNFIEITSEYGRRAEKVKEIFLKYGFEQVYKKDMDETVGNGFYLTMSYPGYGGNDLMLELLRYGISTITLKSTGSVRHEGLRVCISFIGLDEMPTLENKLQKFMEDHK</sequence>
<comment type="similarity">
    <text evidence="2">Belongs to the class-I pyridoxal-phosphate-dependent aminotransferase family.</text>
</comment>
<evidence type="ECO:0000256" key="6">
    <source>
        <dbReference type="ARBA" id="ARBA00022898"/>
    </source>
</evidence>
<comment type="caution">
    <text evidence="8">The sequence shown here is derived from an EMBL/GenBank/DDBJ whole genome shotgun (WGS) entry which is preliminary data.</text>
</comment>
<organism evidence="8 9">
    <name type="scientific">Marine Group III euryarchaeote CG-Epi1</name>
    <dbReference type="NCBI Taxonomy" id="1888995"/>
    <lineage>
        <taxon>Archaea</taxon>
        <taxon>Methanobacteriati</taxon>
        <taxon>Thermoplasmatota</taxon>
        <taxon>Thermoplasmata</taxon>
        <taxon>Candidatus Thermoprofundales</taxon>
    </lineage>
</organism>
<evidence type="ECO:0000256" key="5">
    <source>
        <dbReference type="ARBA" id="ARBA00022679"/>
    </source>
</evidence>
<dbReference type="GO" id="GO:0008483">
    <property type="term" value="F:transaminase activity"/>
    <property type="evidence" value="ECO:0007669"/>
    <property type="project" value="UniProtKB-KW"/>
</dbReference>
<dbReference type="InterPro" id="IPR015424">
    <property type="entry name" value="PyrdxlP-dep_Trfase"/>
</dbReference>
<protein>
    <recommendedName>
        <fullName evidence="7">Aminotransferase class I/classII large domain-containing protein</fullName>
    </recommendedName>
</protein>
<name>A0A1J5UAG6_9ARCH</name>
<dbReference type="SUPFAM" id="SSF53383">
    <property type="entry name" value="PLP-dependent transferases"/>
    <property type="match status" value="1"/>
</dbReference>
<evidence type="ECO:0000313" key="8">
    <source>
        <dbReference type="EMBL" id="OIR21246.1"/>
    </source>
</evidence>
<keyword evidence="5" id="KW-0808">Transferase</keyword>
<dbReference type="PANTHER" id="PTHR46383:SF1">
    <property type="entry name" value="ASPARTATE AMINOTRANSFERASE"/>
    <property type="match status" value="1"/>
</dbReference>
<dbReference type="Proteomes" id="UP000183080">
    <property type="component" value="Unassembled WGS sequence"/>
</dbReference>
<proteinExistence type="inferred from homology"/>
<gene>
    <name evidence="8" type="ORF">BD935_00480</name>
</gene>
<evidence type="ECO:0000256" key="1">
    <source>
        <dbReference type="ARBA" id="ARBA00001933"/>
    </source>
</evidence>
<evidence type="ECO:0000313" key="9">
    <source>
        <dbReference type="Proteomes" id="UP000183080"/>
    </source>
</evidence>
<dbReference type="PANTHER" id="PTHR46383">
    <property type="entry name" value="ASPARTATE AMINOTRANSFERASE"/>
    <property type="match status" value="1"/>
</dbReference>
<dbReference type="Gene3D" id="3.90.1150.100">
    <property type="match status" value="1"/>
</dbReference>
<reference evidence="8 9" key="1">
    <citation type="submission" date="2016-08" db="EMBL/GenBank/DDBJ databases">
        <title>New Insights into Marine Group III Euryarchaeota, from dark to light.</title>
        <authorList>
            <person name="Haro-Moreno J.M."/>
            <person name="Rodriguez-Valera F."/>
            <person name="Lopez-Garcia P."/>
            <person name="Moreira D."/>
            <person name="Martin-Cuadrado A.B."/>
        </authorList>
    </citation>
    <scope>NUCLEOTIDE SEQUENCE [LARGE SCALE GENOMIC DNA]</scope>
    <source>
        <strain evidence="8">CG-Epi1</strain>
    </source>
</reference>
<evidence type="ECO:0000256" key="2">
    <source>
        <dbReference type="ARBA" id="ARBA00007441"/>
    </source>
</evidence>
<keyword evidence="4" id="KW-0032">Aminotransferase</keyword>
<dbReference type="Pfam" id="PF00155">
    <property type="entry name" value="Aminotran_1_2"/>
    <property type="match status" value="1"/>
</dbReference>
<comment type="cofactor">
    <cofactor evidence="1">
        <name>pyridoxal 5'-phosphate</name>
        <dbReference type="ChEBI" id="CHEBI:597326"/>
    </cofactor>
</comment>
<dbReference type="Gene3D" id="3.40.640.10">
    <property type="entry name" value="Type I PLP-dependent aspartate aminotransferase-like (Major domain)"/>
    <property type="match status" value="1"/>
</dbReference>
<evidence type="ECO:0000256" key="3">
    <source>
        <dbReference type="ARBA" id="ARBA00011738"/>
    </source>
</evidence>
<dbReference type="STRING" id="1888995.BD935_00480"/>
<dbReference type="AlphaFoldDB" id="A0A1J5UAG6"/>
<dbReference type="CDD" id="cd00609">
    <property type="entry name" value="AAT_like"/>
    <property type="match status" value="1"/>
</dbReference>
<evidence type="ECO:0000256" key="4">
    <source>
        <dbReference type="ARBA" id="ARBA00022576"/>
    </source>
</evidence>
<dbReference type="InterPro" id="IPR015421">
    <property type="entry name" value="PyrdxlP-dep_Trfase_major"/>
</dbReference>
<dbReference type="Gene3D" id="6.10.120.10">
    <property type="entry name" value="Bacterial aspartate aminotransferase, helical domain"/>
    <property type="match status" value="1"/>
</dbReference>
<evidence type="ECO:0000259" key="7">
    <source>
        <dbReference type="Pfam" id="PF00155"/>
    </source>
</evidence>